<dbReference type="SUPFAM" id="SSF53756">
    <property type="entry name" value="UDP-Glycosyltransferase/glycogen phosphorylase"/>
    <property type="match status" value="1"/>
</dbReference>
<organism evidence="9 10">
    <name type="scientific">Coniosporium apollinis (strain CBS 100218)</name>
    <name type="common">Rock-inhabiting black yeast</name>
    <dbReference type="NCBI Taxonomy" id="1168221"/>
    <lineage>
        <taxon>Eukaryota</taxon>
        <taxon>Fungi</taxon>
        <taxon>Dikarya</taxon>
        <taxon>Ascomycota</taxon>
        <taxon>Pezizomycotina</taxon>
        <taxon>Dothideomycetes</taxon>
        <taxon>Dothideomycetes incertae sedis</taxon>
        <taxon>Coniosporium</taxon>
    </lineage>
</organism>
<sequence>MAEIGQRPKKLCFVTIGATASFDSLISACLEPRFLEALAGAGYTHLVIQYGKEGKSLYDRAVSESLRTKELEISVTGFDFNRDGLGQEMRAAKGEARGVEGVVISHAGSGSILDALRIDVPLIVVPNPSLLDNHQVELAEALEEQGYVVHGRLEDLSVAIAQSEELRKRHKQWPPVNSGQHRRARGLAGVMDEEMGFLD</sequence>
<evidence type="ECO:0000313" key="10">
    <source>
        <dbReference type="Proteomes" id="UP000016924"/>
    </source>
</evidence>
<dbReference type="GO" id="GO:0042802">
    <property type="term" value="F:identical protein binding"/>
    <property type="evidence" value="ECO:0007669"/>
    <property type="project" value="EnsemblFungi"/>
</dbReference>
<keyword evidence="7" id="KW-0808">Transferase</keyword>
<dbReference type="AlphaFoldDB" id="R7Z2Z5"/>
<comment type="similarity">
    <text evidence="7">Belongs to the glycosyltransferase 28 family.</text>
</comment>
<evidence type="ECO:0000256" key="3">
    <source>
        <dbReference type="ARBA" id="ARBA00017468"/>
    </source>
</evidence>
<dbReference type="GO" id="GO:0004577">
    <property type="term" value="F:N-acetylglucosaminyldiphosphodolichol N-acetylglucosaminyltransferase activity"/>
    <property type="evidence" value="ECO:0007669"/>
    <property type="project" value="UniProtKB-EC"/>
</dbReference>
<dbReference type="PANTHER" id="PTHR47043">
    <property type="entry name" value="UDP-N-ACETYLGLUCOSAMINE TRANSFERASE SUBUNIT ALG13"/>
    <property type="match status" value="1"/>
</dbReference>
<dbReference type="Proteomes" id="UP000016924">
    <property type="component" value="Unassembled WGS sequence"/>
</dbReference>
<evidence type="ECO:0000256" key="6">
    <source>
        <dbReference type="ARBA" id="ARBA00048184"/>
    </source>
</evidence>
<keyword evidence="7" id="KW-0328">Glycosyltransferase</keyword>
<dbReference type="Gene3D" id="3.40.50.2000">
    <property type="entry name" value="Glycogen Phosphorylase B"/>
    <property type="match status" value="1"/>
</dbReference>
<protein>
    <recommendedName>
        <fullName evidence="3 7">UDP-N-acetylglucosamine transferase subunit ALG13</fullName>
        <ecNumber evidence="2 7">2.4.1.141</ecNumber>
    </recommendedName>
    <alternativeName>
        <fullName evidence="5 7">Asparagine-linked glycosylation protein 13</fullName>
    </alternativeName>
</protein>
<evidence type="ECO:0000256" key="4">
    <source>
        <dbReference type="ARBA" id="ARBA00024804"/>
    </source>
</evidence>
<dbReference type="RefSeq" id="XP_007783844.1">
    <property type="nucleotide sequence ID" value="XM_007785654.1"/>
</dbReference>
<keyword evidence="10" id="KW-1185">Reference proteome</keyword>
<dbReference type="OrthoDB" id="20273at2759"/>
<evidence type="ECO:0000256" key="1">
    <source>
        <dbReference type="ARBA" id="ARBA00011198"/>
    </source>
</evidence>
<dbReference type="GeneID" id="19905096"/>
<proteinExistence type="inferred from homology"/>
<dbReference type="GO" id="GO:0043541">
    <property type="term" value="C:UDP-N-acetylglucosamine transferase complex"/>
    <property type="evidence" value="ECO:0007669"/>
    <property type="project" value="EnsemblFungi"/>
</dbReference>
<gene>
    <name evidence="7" type="primary">ALG13</name>
    <name evidence="9" type="ORF">W97_07785</name>
</gene>
<dbReference type="PANTHER" id="PTHR47043:SF1">
    <property type="entry name" value="UDP-N-ACETYLGLUCOSAMINE TRANSFERASE SUBUNIT ALG13"/>
    <property type="match status" value="1"/>
</dbReference>
<dbReference type="GO" id="GO:0005829">
    <property type="term" value="C:cytosol"/>
    <property type="evidence" value="ECO:0007669"/>
    <property type="project" value="EnsemblFungi"/>
</dbReference>
<dbReference type="GO" id="GO:0098548">
    <property type="term" value="C:cytoplasmic side of Golgi membrane"/>
    <property type="evidence" value="ECO:0007669"/>
    <property type="project" value="EnsemblFungi"/>
</dbReference>
<comment type="subcellular location">
    <subcellularLocation>
        <location evidence="7">Endoplasmic reticulum</location>
    </subcellularLocation>
</comment>
<dbReference type="InterPro" id="IPR052474">
    <property type="entry name" value="UDP-GlcNAc_transferase"/>
</dbReference>
<dbReference type="EC" id="2.4.1.141" evidence="2 7"/>
<reference evidence="10" key="1">
    <citation type="submission" date="2012-06" db="EMBL/GenBank/DDBJ databases">
        <title>The genome sequence of Coniosporium apollinis CBS 100218.</title>
        <authorList>
            <consortium name="The Broad Institute Genome Sequencing Platform"/>
            <person name="Cuomo C."/>
            <person name="Gorbushina A."/>
            <person name="Noack S."/>
            <person name="Walker B."/>
            <person name="Young S.K."/>
            <person name="Zeng Q."/>
            <person name="Gargeya S."/>
            <person name="Fitzgerald M."/>
            <person name="Haas B."/>
            <person name="Abouelleil A."/>
            <person name="Alvarado L."/>
            <person name="Arachchi H.M."/>
            <person name="Berlin A.M."/>
            <person name="Chapman S.B."/>
            <person name="Goldberg J."/>
            <person name="Griggs A."/>
            <person name="Gujja S."/>
            <person name="Hansen M."/>
            <person name="Howarth C."/>
            <person name="Imamovic A."/>
            <person name="Larimer J."/>
            <person name="McCowan C."/>
            <person name="Montmayeur A."/>
            <person name="Murphy C."/>
            <person name="Neiman D."/>
            <person name="Pearson M."/>
            <person name="Priest M."/>
            <person name="Roberts A."/>
            <person name="Saif S."/>
            <person name="Shea T."/>
            <person name="Sisk P."/>
            <person name="Sykes S."/>
            <person name="Wortman J."/>
            <person name="Nusbaum C."/>
            <person name="Birren B."/>
        </authorList>
    </citation>
    <scope>NUCLEOTIDE SEQUENCE [LARGE SCALE GENOMIC DNA]</scope>
    <source>
        <strain evidence="10">CBS 100218</strain>
    </source>
</reference>
<comment type="function">
    <text evidence="4 7">Involved in protein N-glycosylation. Essential for the second step of the dolichol-linked oligosaccharide pathway.</text>
</comment>
<dbReference type="GO" id="GO:0006488">
    <property type="term" value="P:dolichol-linked oligosaccharide biosynthetic process"/>
    <property type="evidence" value="ECO:0007669"/>
    <property type="project" value="EnsemblFungi"/>
</dbReference>
<feature type="domain" description="Glycosyl transferase family 28 C-terminal" evidence="8">
    <location>
        <begin position="12"/>
        <end position="150"/>
    </location>
</feature>
<comment type="subunit">
    <text evidence="1 7">Heterodimer with ALG14 to form a functional enzyme.</text>
</comment>
<dbReference type="InterPro" id="IPR007235">
    <property type="entry name" value="Glyco_trans_28_C"/>
</dbReference>
<keyword evidence="7" id="KW-0256">Endoplasmic reticulum</keyword>
<name>R7Z2Z5_CONA1</name>
<dbReference type="HOGENOM" id="CLU_085408_2_1_1"/>
<evidence type="ECO:0000259" key="8">
    <source>
        <dbReference type="Pfam" id="PF04101"/>
    </source>
</evidence>
<dbReference type="STRING" id="1168221.R7Z2Z5"/>
<accession>R7Z2Z5</accession>
<dbReference type="eggNOG" id="KOG3349">
    <property type="taxonomic scope" value="Eukaryota"/>
</dbReference>
<dbReference type="OMA" id="QYKFRPN"/>
<dbReference type="Pfam" id="PF04101">
    <property type="entry name" value="Glyco_tran_28_C"/>
    <property type="match status" value="1"/>
</dbReference>
<evidence type="ECO:0000313" key="9">
    <source>
        <dbReference type="EMBL" id="EON68527.1"/>
    </source>
</evidence>
<dbReference type="EMBL" id="JH767598">
    <property type="protein sequence ID" value="EON68527.1"/>
    <property type="molecule type" value="Genomic_DNA"/>
</dbReference>
<comment type="catalytic activity">
    <reaction evidence="6">
        <text>an N-acetyl-alpha-D-glucosaminyl-diphospho-di-trans,poly-cis-dolichol + UDP-N-acetyl-alpha-D-glucosamine = an N,N'-diacetylchitobiosyl-diphospho-di-trans,poly-cis-dolichol + UDP + H(+)</text>
        <dbReference type="Rhea" id="RHEA:23380"/>
        <dbReference type="Rhea" id="RHEA-COMP:19507"/>
        <dbReference type="Rhea" id="RHEA-COMP:19510"/>
        <dbReference type="ChEBI" id="CHEBI:15378"/>
        <dbReference type="ChEBI" id="CHEBI:57269"/>
        <dbReference type="ChEBI" id="CHEBI:57705"/>
        <dbReference type="ChEBI" id="CHEBI:58223"/>
        <dbReference type="ChEBI" id="CHEBI:58427"/>
        <dbReference type="EC" id="2.4.1.141"/>
    </reaction>
</comment>
<evidence type="ECO:0000256" key="5">
    <source>
        <dbReference type="ARBA" id="ARBA00032061"/>
    </source>
</evidence>
<evidence type="ECO:0000256" key="7">
    <source>
        <dbReference type="RuleBase" id="RU362128"/>
    </source>
</evidence>
<evidence type="ECO:0000256" key="2">
    <source>
        <dbReference type="ARBA" id="ARBA00012614"/>
    </source>
</evidence>